<evidence type="ECO:0000259" key="3">
    <source>
        <dbReference type="PROSITE" id="PS51203"/>
    </source>
</evidence>
<feature type="compositionally biased region" description="Basic and acidic residues" evidence="2">
    <location>
        <begin position="170"/>
        <end position="198"/>
    </location>
</feature>
<dbReference type="EMBL" id="CAJVPL010000012">
    <property type="protein sequence ID" value="CAG8433841.1"/>
    <property type="molecule type" value="Genomic_DNA"/>
</dbReference>
<feature type="compositionally biased region" description="Acidic residues" evidence="2">
    <location>
        <begin position="140"/>
        <end position="150"/>
    </location>
</feature>
<dbReference type="InterPro" id="IPR007052">
    <property type="entry name" value="CS_dom"/>
</dbReference>
<feature type="compositionally biased region" description="Polar residues" evidence="2">
    <location>
        <begin position="153"/>
        <end position="162"/>
    </location>
</feature>
<reference evidence="4" key="1">
    <citation type="submission" date="2021-06" db="EMBL/GenBank/DDBJ databases">
        <authorList>
            <person name="Kallberg Y."/>
            <person name="Tangrot J."/>
            <person name="Rosling A."/>
        </authorList>
    </citation>
    <scope>NUCLEOTIDE SEQUENCE</scope>
    <source>
        <strain evidence="4">MT106</strain>
    </source>
</reference>
<dbReference type="AlphaFoldDB" id="A0A9N8UZ89"/>
<dbReference type="OrthoDB" id="1564555at2759"/>
<dbReference type="Pfam" id="PF04969">
    <property type="entry name" value="CS"/>
    <property type="match status" value="1"/>
</dbReference>
<feature type="domain" description="CS" evidence="3">
    <location>
        <begin position="6"/>
        <end position="96"/>
    </location>
</feature>
<protein>
    <submittedName>
        <fullName evidence="4">9604_t:CDS:1</fullName>
    </submittedName>
</protein>
<evidence type="ECO:0000256" key="2">
    <source>
        <dbReference type="SAM" id="MobiDB-lite"/>
    </source>
</evidence>
<sequence>MSSSSMLHPEVLWAQRTDEIYFTINLTDIKDPELEVTKDKISFKGKGGAEQKLYGFELDLYNEINPESSKRSQTGRHIFLVLDKAEHGQSYWPRLTREKIRLAFLKTDFAKWKDEDEEESGDPAQDALGGMDFSSLMSDMDSDDTDEEIPNLETVTDQTKVNVTEPMAVEEQKPKEAQESDKTEKEAEKEEKTETKEQ</sequence>
<proteinExistence type="inferred from homology"/>
<gene>
    <name evidence="4" type="ORF">AGERDE_LOCUS257</name>
</gene>
<evidence type="ECO:0000256" key="1">
    <source>
        <dbReference type="ARBA" id="ARBA00025733"/>
    </source>
</evidence>
<dbReference type="PANTHER" id="PTHR22932">
    <property type="entry name" value="TELOMERASE-BINDING PROTEIN P23 HSP90 CO-CHAPERONE"/>
    <property type="match status" value="1"/>
</dbReference>
<dbReference type="GO" id="GO:0051087">
    <property type="term" value="F:protein-folding chaperone binding"/>
    <property type="evidence" value="ECO:0007669"/>
    <property type="project" value="TreeGrafter"/>
</dbReference>
<dbReference type="GO" id="GO:0051879">
    <property type="term" value="F:Hsp90 protein binding"/>
    <property type="evidence" value="ECO:0007669"/>
    <property type="project" value="InterPro"/>
</dbReference>
<feature type="region of interest" description="Disordered" evidence="2">
    <location>
        <begin position="113"/>
        <end position="198"/>
    </location>
</feature>
<dbReference type="FunFam" id="2.60.40.790:FF:000013">
    <property type="entry name" value="Very-long-chain (3R)-3-hydroxyacyl-CoA dehydratase"/>
    <property type="match status" value="1"/>
</dbReference>
<name>A0A9N8UZ89_9GLOM</name>
<dbReference type="InterPro" id="IPR045250">
    <property type="entry name" value="p23-like"/>
</dbReference>
<dbReference type="PROSITE" id="PS51203">
    <property type="entry name" value="CS"/>
    <property type="match status" value="1"/>
</dbReference>
<dbReference type="GO" id="GO:0051131">
    <property type="term" value="P:chaperone-mediated protein complex assembly"/>
    <property type="evidence" value="ECO:0007669"/>
    <property type="project" value="TreeGrafter"/>
</dbReference>
<dbReference type="InterPro" id="IPR008978">
    <property type="entry name" value="HSP20-like_chaperone"/>
</dbReference>
<dbReference type="Gene3D" id="2.60.40.790">
    <property type="match status" value="1"/>
</dbReference>
<comment type="similarity">
    <text evidence="1">Belongs to the p23/wos2 family.</text>
</comment>
<dbReference type="GO" id="GO:0005829">
    <property type="term" value="C:cytosol"/>
    <property type="evidence" value="ECO:0007669"/>
    <property type="project" value="TreeGrafter"/>
</dbReference>
<comment type="caution">
    <text evidence="4">The sequence shown here is derived from an EMBL/GenBank/DDBJ whole genome shotgun (WGS) entry which is preliminary data.</text>
</comment>
<dbReference type="GO" id="GO:0005634">
    <property type="term" value="C:nucleus"/>
    <property type="evidence" value="ECO:0007669"/>
    <property type="project" value="TreeGrafter"/>
</dbReference>
<dbReference type="CDD" id="cd06465">
    <property type="entry name" value="p23_hB-ind1_like"/>
    <property type="match status" value="1"/>
</dbReference>
<accession>A0A9N8UZ89</accession>
<dbReference type="SUPFAM" id="SSF49764">
    <property type="entry name" value="HSP20-like chaperones"/>
    <property type="match status" value="1"/>
</dbReference>
<evidence type="ECO:0000313" key="5">
    <source>
        <dbReference type="Proteomes" id="UP000789831"/>
    </source>
</evidence>
<keyword evidence="5" id="KW-1185">Reference proteome</keyword>
<evidence type="ECO:0000313" key="4">
    <source>
        <dbReference type="EMBL" id="CAG8433841.1"/>
    </source>
</evidence>
<dbReference type="PANTHER" id="PTHR22932:SF1">
    <property type="entry name" value="CO-CHAPERONE PROTEIN DAF-41"/>
    <property type="match status" value="1"/>
</dbReference>
<dbReference type="Proteomes" id="UP000789831">
    <property type="component" value="Unassembled WGS sequence"/>
</dbReference>
<organism evidence="4 5">
    <name type="scientific">Ambispora gerdemannii</name>
    <dbReference type="NCBI Taxonomy" id="144530"/>
    <lineage>
        <taxon>Eukaryota</taxon>
        <taxon>Fungi</taxon>
        <taxon>Fungi incertae sedis</taxon>
        <taxon>Mucoromycota</taxon>
        <taxon>Glomeromycotina</taxon>
        <taxon>Glomeromycetes</taxon>
        <taxon>Archaeosporales</taxon>
        <taxon>Ambisporaceae</taxon>
        <taxon>Ambispora</taxon>
    </lineage>
</organism>
<dbReference type="GO" id="GO:0006457">
    <property type="term" value="P:protein folding"/>
    <property type="evidence" value="ECO:0007669"/>
    <property type="project" value="TreeGrafter"/>
</dbReference>